<dbReference type="SUPFAM" id="SSF49464">
    <property type="entry name" value="Carboxypeptidase regulatory domain-like"/>
    <property type="match status" value="1"/>
</dbReference>
<proteinExistence type="predicted"/>
<evidence type="ECO:0000313" key="1">
    <source>
        <dbReference type="EMBL" id="SDR75145.1"/>
    </source>
</evidence>
<dbReference type="Gene3D" id="2.60.40.1120">
    <property type="entry name" value="Carboxypeptidase-like, regulatory domain"/>
    <property type="match status" value="1"/>
</dbReference>
<dbReference type="AlphaFoldDB" id="A0A1H1LM71"/>
<organism evidence="1 2">
    <name type="scientific">Christiangramia echinicola</name>
    <dbReference type="NCBI Taxonomy" id="279359"/>
    <lineage>
        <taxon>Bacteria</taxon>
        <taxon>Pseudomonadati</taxon>
        <taxon>Bacteroidota</taxon>
        <taxon>Flavobacteriia</taxon>
        <taxon>Flavobacteriales</taxon>
        <taxon>Flavobacteriaceae</taxon>
        <taxon>Christiangramia</taxon>
    </lineage>
</organism>
<accession>A0A1H1LM71</accession>
<dbReference type="Proteomes" id="UP000198858">
    <property type="component" value="Chromosome I"/>
</dbReference>
<evidence type="ECO:0000313" key="2">
    <source>
        <dbReference type="Proteomes" id="UP000198858"/>
    </source>
</evidence>
<dbReference type="Pfam" id="PF13715">
    <property type="entry name" value="CarbopepD_reg_2"/>
    <property type="match status" value="1"/>
</dbReference>
<name>A0A1H1LM71_9FLAO</name>
<dbReference type="InterPro" id="IPR043741">
    <property type="entry name" value="DUF5686"/>
</dbReference>
<dbReference type="InterPro" id="IPR008969">
    <property type="entry name" value="CarboxyPept-like_regulatory"/>
</dbReference>
<sequence length="844" mass="97120">MKLHLFDEVFFYPIMSKQAYLLLIFILSLNFIQAQTKVGGVVNDNSGETVPFANVVFANSTSGTTTNEDGEFYLQSDGNYDTLLISFIGYETKKIPLKASVNLEMNITLEEAASTLDEVVIYRGKTSKKNNPAIDILKKVWENRRSNGVRAFDQYSYKEYEKLEFDINTIDSTLIKSRIFNGMEFIFDYADTNNVTGKTYLPMFINESINKVYGDNLLNEEKEVLLGNKNSGFEQNRNLIDYVKDIYDDYDIYKNYIKFFDKSFVSPVSTTGIDTYNYVLSDSAYVDNKWCYNIVYYPRRENELTFKGDFWVNDTTWAVKNINLETTKDVNINWIKQVYIEQDFDVLNDSVFLITRDFFMADFALNKKKGSRGVYAKRTLLYDEYEFDNKKPASFYQQPVYNPQSQAYNRSEQFWSENRLEELNEDEEGIYVMLDSLTKTKAFNRLYDIATIVQSGYVEFDGWDYGPVYSTFGFNDVEGVRTRFGGRTYFGQNDPWRIEAYGAYGFKDQKFKYGISGKVLLDHKSRLIIGGGNRRDVEQLGTSLTNSTDVLGRSLASSSLLNVGDNDKLSSINLSVFAVELEPLKNFTVRVAANYRELKPASPEFSLDYYVNEERTIIDSEINQTEFSTILTWMPGRKVSGYGVERNIVNEEDFPTLFLNYSLGVKDVFKSDFNYKKLQFFYNQPLLIGGFGRSNASLEAGKTFGAVPLGLLSVVPGNQTYFALYNTFPTLDFYEFVTDSFSAIHLEHNFNGRLFSRIPLLRELNLREMVGFRAVYGDISEESKRIDASGLPLVAPNSDPFYEYSFGIGNILKVMRFDVHFRGNYFDNPDARSMAFTIDFGFHF</sequence>
<dbReference type="Pfam" id="PF18939">
    <property type="entry name" value="DUF5686"/>
    <property type="match status" value="1"/>
</dbReference>
<protein>
    <submittedName>
        <fullName evidence="1">CarboxypepD_reg-like domain-containing protein</fullName>
    </submittedName>
</protein>
<dbReference type="STRING" id="1250231.SAMN04488552_0861"/>
<gene>
    <name evidence="1" type="ORF">SAMN04488552_0861</name>
</gene>
<reference evidence="1 2" key="1">
    <citation type="submission" date="2016-10" db="EMBL/GenBank/DDBJ databases">
        <authorList>
            <person name="Varghese N."/>
            <person name="Submissions S."/>
        </authorList>
    </citation>
    <scope>NUCLEOTIDE SEQUENCE [LARGE SCALE GENOMIC DNA]</scope>
    <source>
        <strain evidence="1 2">Mar_2010_102</strain>
    </source>
</reference>
<keyword evidence="2" id="KW-1185">Reference proteome</keyword>
<dbReference type="EMBL" id="LT629745">
    <property type="protein sequence ID" value="SDR75145.1"/>
    <property type="molecule type" value="Genomic_DNA"/>
</dbReference>